<dbReference type="Proteomes" id="UP000234951">
    <property type="component" value="Unassembled WGS sequence"/>
</dbReference>
<dbReference type="RefSeq" id="WP_101578451.1">
    <property type="nucleotide sequence ID" value="NZ_PGVA01000041.1"/>
</dbReference>
<dbReference type="OrthoDB" id="1647761at2"/>
<gene>
    <name evidence="1" type="ORF">CU635_16345</name>
    <name evidence="2" type="ORF">CVD25_06610</name>
</gene>
<evidence type="ECO:0000313" key="3">
    <source>
        <dbReference type="Proteomes" id="UP000234951"/>
    </source>
</evidence>
<dbReference type="EMBL" id="PGVD01000019">
    <property type="protein sequence ID" value="PLR98947.1"/>
    <property type="molecule type" value="Genomic_DNA"/>
</dbReference>
<evidence type="ECO:0008006" key="5">
    <source>
        <dbReference type="Google" id="ProtNLM"/>
    </source>
</evidence>
<dbReference type="Proteomes" id="UP000235114">
    <property type="component" value="Unassembled WGS sequence"/>
</dbReference>
<protein>
    <recommendedName>
        <fullName evidence="5">DUF3892 domain-containing protein</fullName>
    </recommendedName>
</protein>
<proteinExistence type="predicted"/>
<sequence>MPEEKLVGVHKNRDGEIINFHTSTGRIISYRKAVLEIEAGILSGFELADDGIPQGTSVFDELPELF</sequence>
<evidence type="ECO:0000313" key="4">
    <source>
        <dbReference type="Proteomes" id="UP000235114"/>
    </source>
</evidence>
<dbReference type="EMBL" id="PGVA01000041">
    <property type="protein sequence ID" value="PLR81079.1"/>
    <property type="molecule type" value="Genomic_DNA"/>
</dbReference>
<reference evidence="1 3" key="1">
    <citation type="submission" date="2017-11" db="EMBL/GenBank/DDBJ databases">
        <title>Comparitive Functional Genomics of Dry Heat Resistant strains isolated from the Viking Spacecraft.</title>
        <authorList>
            <person name="Seuylemezian A."/>
            <person name="Cooper K."/>
            <person name="Vaishampayan P."/>
        </authorList>
    </citation>
    <scope>NUCLEOTIDE SEQUENCE [LARGE SCALE GENOMIC DNA]</scope>
    <source>
        <strain evidence="1 3">M4.6</strain>
    </source>
</reference>
<reference evidence="2 4" key="2">
    <citation type="submission" date="2017-12" db="EMBL/GenBank/DDBJ databases">
        <title>Comparative Functional Genomics of Dry Heat Resistant strains isolated from the Viking Spacecraft.</title>
        <authorList>
            <person name="Seuylemezian A."/>
            <person name="Cooper K."/>
            <person name="Vaishampayan P."/>
        </authorList>
    </citation>
    <scope>NUCLEOTIDE SEQUENCE [LARGE SCALE GENOMIC DNA]</scope>
    <source>
        <strain evidence="2 4">ATCC 29669</strain>
    </source>
</reference>
<organism evidence="1 3">
    <name type="scientific">Bacillus canaveralius</name>
    <dbReference type="NCBI Taxonomy" id="1403243"/>
    <lineage>
        <taxon>Bacteria</taxon>
        <taxon>Bacillati</taxon>
        <taxon>Bacillota</taxon>
        <taxon>Bacilli</taxon>
        <taxon>Bacillales</taxon>
        <taxon>Bacillaceae</taxon>
        <taxon>Bacillus</taxon>
    </lineage>
</organism>
<name>A0A2N5GJ95_9BACI</name>
<accession>A0A2N5GJ95</accession>
<keyword evidence="4" id="KW-1185">Reference proteome</keyword>
<evidence type="ECO:0000313" key="1">
    <source>
        <dbReference type="EMBL" id="PLR81079.1"/>
    </source>
</evidence>
<dbReference type="AlphaFoldDB" id="A0A2N5GJ95"/>
<evidence type="ECO:0000313" key="2">
    <source>
        <dbReference type="EMBL" id="PLR98947.1"/>
    </source>
</evidence>
<comment type="caution">
    <text evidence="1">The sequence shown here is derived from an EMBL/GenBank/DDBJ whole genome shotgun (WGS) entry which is preliminary data.</text>
</comment>